<keyword evidence="1" id="KW-0812">Transmembrane</keyword>
<protein>
    <submittedName>
        <fullName evidence="2">DUF4181 domain-containing protein</fullName>
    </submittedName>
</protein>
<dbReference type="RefSeq" id="WP_135328684.1">
    <property type="nucleotide sequence ID" value="NZ_SRJC01000008.1"/>
</dbReference>
<dbReference type="Proteomes" id="UP000297982">
    <property type="component" value="Unassembled WGS sequence"/>
</dbReference>
<comment type="caution">
    <text evidence="2">The sequence shown here is derived from an EMBL/GenBank/DDBJ whole genome shotgun (WGS) entry which is preliminary data.</text>
</comment>
<dbReference type="Pfam" id="PF13789">
    <property type="entry name" value="DUF4181"/>
    <property type="match status" value="1"/>
</dbReference>
<evidence type="ECO:0000313" key="3">
    <source>
        <dbReference type="Proteomes" id="UP000297982"/>
    </source>
</evidence>
<evidence type="ECO:0000256" key="1">
    <source>
        <dbReference type="SAM" id="Phobius"/>
    </source>
</evidence>
<keyword evidence="1" id="KW-0472">Membrane</keyword>
<feature type="transmembrane region" description="Helical" evidence="1">
    <location>
        <begin position="93"/>
        <end position="113"/>
    </location>
</feature>
<gene>
    <name evidence="2" type="ORF">E4663_18165</name>
</gene>
<accession>A0A4Z0GUB8</accession>
<feature type="transmembrane region" description="Helical" evidence="1">
    <location>
        <begin position="64"/>
        <end position="81"/>
    </location>
</feature>
<proteinExistence type="predicted"/>
<reference evidence="2 3" key="1">
    <citation type="journal article" date="2003" name="Int. J. Syst. Evol. Microbiol.">
        <title>Halobacillus salinus sp. nov., isolated from a salt lake on the coast of the East Sea in Korea.</title>
        <authorList>
            <person name="Yoon J.H."/>
            <person name="Kang K.H."/>
            <person name="Park Y.H."/>
        </authorList>
    </citation>
    <scope>NUCLEOTIDE SEQUENCE [LARGE SCALE GENOMIC DNA]</scope>
    <source>
        <strain evidence="2 3">HSL-3</strain>
    </source>
</reference>
<keyword evidence="3" id="KW-1185">Reference proteome</keyword>
<sequence length="117" mass="13690">MKSLIIFVLAVAYNISSNRWLTKRFNIKEKKSNYVNEAQKVIEVFIIIATLGIIFVIPSGLSSIYVVFSCLSLITIIRIFIEWKFERESKEYILSINNLIIYILIVVSIFVFIKWSF</sequence>
<organism evidence="2 3">
    <name type="scientific">Halobacillus salinus</name>
    <dbReference type="NCBI Taxonomy" id="192814"/>
    <lineage>
        <taxon>Bacteria</taxon>
        <taxon>Bacillati</taxon>
        <taxon>Bacillota</taxon>
        <taxon>Bacilli</taxon>
        <taxon>Bacillales</taxon>
        <taxon>Bacillaceae</taxon>
        <taxon>Halobacillus</taxon>
    </lineage>
</organism>
<feature type="transmembrane region" description="Helical" evidence="1">
    <location>
        <begin position="41"/>
        <end position="57"/>
    </location>
</feature>
<dbReference type="AlphaFoldDB" id="A0A4Z0GUB8"/>
<keyword evidence="1" id="KW-1133">Transmembrane helix</keyword>
<dbReference type="EMBL" id="SRJC01000008">
    <property type="protein sequence ID" value="TGB01076.1"/>
    <property type="molecule type" value="Genomic_DNA"/>
</dbReference>
<evidence type="ECO:0000313" key="2">
    <source>
        <dbReference type="EMBL" id="TGB01076.1"/>
    </source>
</evidence>
<dbReference type="InterPro" id="IPR025441">
    <property type="entry name" value="DUF4181"/>
</dbReference>
<name>A0A4Z0GUB8_9BACI</name>